<evidence type="ECO:0000313" key="2">
    <source>
        <dbReference type="Proteomes" id="UP000244060"/>
    </source>
</evidence>
<protein>
    <submittedName>
        <fullName evidence="1">Uncharacterized protein</fullName>
    </submittedName>
</protein>
<evidence type="ECO:0000313" key="1">
    <source>
        <dbReference type="EMBL" id="PTR18940.1"/>
    </source>
</evidence>
<accession>A0A2T5K942</accession>
<sequence>MTRMNGYDMQDYVIDHVAIEYHARRLRNEAIREGLHALGSGLRRRLAGFGRRMARAH</sequence>
<dbReference type="EMBL" id="QAOT01000006">
    <property type="protein sequence ID" value="PTR18940.1"/>
    <property type="molecule type" value="Genomic_DNA"/>
</dbReference>
<dbReference type="Proteomes" id="UP000244060">
    <property type="component" value="Unassembled WGS sequence"/>
</dbReference>
<dbReference type="InterPro" id="IPR058227">
    <property type="entry name" value="RSP_7527-like"/>
</dbReference>
<dbReference type="RefSeq" id="WP_085996557.1">
    <property type="nucleotide sequence ID" value="NZ_CP089965.1"/>
</dbReference>
<proteinExistence type="predicted"/>
<dbReference type="OrthoDB" id="9951897at2"/>
<comment type="caution">
    <text evidence="1">The sequence shown here is derived from an EMBL/GenBank/DDBJ whole genome shotgun (WGS) entry which is preliminary data.</text>
</comment>
<gene>
    <name evidence="1" type="ORF">C8J28_10688</name>
</gene>
<dbReference type="NCBIfam" id="NF046098">
    <property type="entry name" value="RSP_7527_fam"/>
    <property type="match status" value="1"/>
</dbReference>
<reference evidence="1 2" key="1">
    <citation type="submission" date="2018-04" db="EMBL/GenBank/DDBJ databases">
        <title>Genomic Encyclopedia of Type Strains, Phase III (KMG-III): the genomes of soil and plant-associated and newly described type strains.</title>
        <authorList>
            <person name="Whitman W."/>
        </authorList>
    </citation>
    <scope>NUCLEOTIDE SEQUENCE [LARGE SCALE GENOMIC DNA]</scope>
    <source>
        <strain evidence="1 2">KA25</strain>
    </source>
</reference>
<keyword evidence="2" id="KW-1185">Reference proteome</keyword>
<name>A0A2T5K942_9RHOB</name>
<organism evidence="1 2">
    <name type="scientific">Cereibacter azotoformans</name>
    <dbReference type="NCBI Taxonomy" id="43057"/>
    <lineage>
        <taxon>Bacteria</taxon>
        <taxon>Pseudomonadati</taxon>
        <taxon>Pseudomonadota</taxon>
        <taxon>Alphaproteobacteria</taxon>
        <taxon>Rhodobacterales</taxon>
        <taxon>Paracoccaceae</taxon>
        <taxon>Cereibacter</taxon>
    </lineage>
</organism>
<dbReference type="AlphaFoldDB" id="A0A2T5K942"/>